<reference evidence="7" key="1">
    <citation type="journal article" date="2019" name="Int. J. Syst. Evol. Microbiol.">
        <title>The Global Catalogue of Microorganisms (GCM) 10K type strain sequencing project: providing services to taxonomists for standard genome sequencing and annotation.</title>
        <authorList>
            <consortium name="The Broad Institute Genomics Platform"/>
            <consortium name="The Broad Institute Genome Sequencing Center for Infectious Disease"/>
            <person name="Wu L."/>
            <person name="Ma J."/>
        </authorList>
    </citation>
    <scope>NUCLEOTIDE SEQUENCE [LARGE SCALE GENOMIC DNA]</scope>
    <source>
        <strain evidence="7">JCM 18472</strain>
    </source>
</reference>
<name>A0ABP9RED7_9GAMM</name>
<feature type="domain" description="HTH lysR-type" evidence="5">
    <location>
        <begin position="4"/>
        <end position="61"/>
    </location>
</feature>
<dbReference type="RefSeq" id="WP_031382770.1">
    <property type="nucleotide sequence ID" value="NZ_BAABKI010000020.1"/>
</dbReference>
<keyword evidence="3" id="KW-0238">DNA-binding</keyword>
<dbReference type="Proteomes" id="UP001500074">
    <property type="component" value="Unassembled WGS sequence"/>
</dbReference>
<comment type="caution">
    <text evidence="6">The sequence shown here is derived from an EMBL/GenBank/DDBJ whole genome shotgun (WGS) entry which is preliminary data.</text>
</comment>
<sequence>MSRVTLAQWQMLAAVVDHGGFARAAEAIHKSPSTLNHAVHKLEAQLGVSILEPIGRQVRLTDAGEMLLRRARQLIENAAALEEVAESMAAGLEAEVSLAIDQIFPPDALAEALQQFSRNYPHVRVQLHETVLNGGVEMLYDKRADLVISGLAAQGFLGEPLVTLRFIAVAHPAHPLHALARTLDLRDLIQHRQLVVRDSALRQSMDAGWLKAEQRWTVSHLATSLDMLERGLGFAWLPETRIREALTARRLKPLPLAAGGTREVPMQLIFQDRDRAGPATHAMAQALHAAVNTCCPIDDDSFYSKENAEKLQSSVE</sequence>
<evidence type="ECO:0000256" key="4">
    <source>
        <dbReference type="ARBA" id="ARBA00023163"/>
    </source>
</evidence>
<evidence type="ECO:0000259" key="5">
    <source>
        <dbReference type="PROSITE" id="PS50931"/>
    </source>
</evidence>
<dbReference type="Gene3D" id="3.40.190.290">
    <property type="match status" value="1"/>
</dbReference>
<evidence type="ECO:0000256" key="1">
    <source>
        <dbReference type="ARBA" id="ARBA00009437"/>
    </source>
</evidence>
<gene>
    <name evidence="6" type="ORF">GCM10023342_21190</name>
</gene>
<dbReference type="Pfam" id="PF00126">
    <property type="entry name" value="HTH_1"/>
    <property type="match status" value="1"/>
</dbReference>
<dbReference type="PROSITE" id="PS50931">
    <property type="entry name" value="HTH_LYSR"/>
    <property type="match status" value="1"/>
</dbReference>
<comment type="similarity">
    <text evidence="1">Belongs to the LysR transcriptional regulatory family.</text>
</comment>
<evidence type="ECO:0000256" key="2">
    <source>
        <dbReference type="ARBA" id="ARBA00023015"/>
    </source>
</evidence>
<dbReference type="SUPFAM" id="SSF53850">
    <property type="entry name" value="Periplasmic binding protein-like II"/>
    <property type="match status" value="1"/>
</dbReference>
<dbReference type="InterPro" id="IPR036388">
    <property type="entry name" value="WH-like_DNA-bd_sf"/>
</dbReference>
<dbReference type="InterPro" id="IPR000847">
    <property type="entry name" value="LysR_HTH_N"/>
</dbReference>
<keyword evidence="2" id="KW-0805">Transcription regulation</keyword>
<dbReference type="Pfam" id="PF03466">
    <property type="entry name" value="LysR_substrate"/>
    <property type="match status" value="1"/>
</dbReference>
<dbReference type="SUPFAM" id="SSF46785">
    <property type="entry name" value="Winged helix' DNA-binding domain"/>
    <property type="match status" value="1"/>
</dbReference>
<accession>A0ABP9RED7</accession>
<keyword evidence="4" id="KW-0804">Transcription</keyword>
<dbReference type="InterPro" id="IPR005119">
    <property type="entry name" value="LysR_subst-bd"/>
</dbReference>
<dbReference type="InterPro" id="IPR036390">
    <property type="entry name" value="WH_DNA-bd_sf"/>
</dbReference>
<evidence type="ECO:0000256" key="3">
    <source>
        <dbReference type="ARBA" id="ARBA00023125"/>
    </source>
</evidence>
<dbReference type="EMBL" id="BAABKI010000020">
    <property type="protein sequence ID" value="GAA5176199.1"/>
    <property type="molecule type" value="Genomic_DNA"/>
</dbReference>
<dbReference type="Gene3D" id="1.10.10.10">
    <property type="entry name" value="Winged helix-like DNA-binding domain superfamily/Winged helix DNA-binding domain"/>
    <property type="match status" value="1"/>
</dbReference>
<organism evidence="6 7">
    <name type="scientific">Modicisalibacter zincidurans</name>
    <dbReference type="NCBI Taxonomy" id="1178777"/>
    <lineage>
        <taxon>Bacteria</taxon>
        <taxon>Pseudomonadati</taxon>
        <taxon>Pseudomonadota</taxon>
        <taxon>Gammaproteobacteria</taxon>
        <taxon>Oceanospirillales</taxon>
        <taxon>Halomonadaceae</taxon>
        <taxon>Modicisalibacter</taxon>
    </lineage>
</organism>
<dbReference type="PANTHER" id="PTHR30126">
    <property type="entry name" value="HTH-TYPE TRANSCRIPTIONAL REGULATOR"/>
    <property type="match status" value="1"/>
</dbReference>
<evidence type="ECO:0000313" key="7">
    <source>
        <dbReference type="Proteomes" id="UP001500074"/>
    </source>
</evidence>
<dbReference type="PANTHER" id="PTHR30126:SF88">
    <property type="entry name" value="TRANSCRIPTIONAL REGULATOR-RELATED"/>
    <property type="match status" value="1"/>
</dbReference>
<evidence type="ECO:0000313" key="6">
    <source>
        <dbReference type="EMBL" id="GAA5176199.1"/>
    </source>
</evidence>
<keyword evidence="7" id="KW-1185">Reference proteome</keyword>
<protein>
    <submittedName>
        <fullName evidence="6">LysR family transcriptional regulator</fullName>
    </submittedName>
</protein>
<proteinExistence type="inferred from homology"/>